<evidence type="ECO:0000256" key="3">
    <source>
        <dbReference type="RuleBase" id="RU003719"/>
    </source>
</evidence>
<feature type="domain" description="D-isomer specific 2-hydroxyacid dehydrogenase catalytic" evidence="4">
    <location>
        <begin position="15"/>
        <end position="317"/>
    </location>
</feature>
<dbReference type="GO" id="GO:0051287">
    <property type="term" value="F:NAD binding"/>
    <property type="evidence" value="ECO:0007669"/>
    <property type="project" value="InterPro"/>
</dbReference>
<dbReference type="RefSeq" id="WP_240547287.1">
    <property type="nucleotide sequence ID" value="NZ_BSPF01000114.1"/>
</dbReference>
<comment type="caution">
    <text evidence="6">The sequence shown here is derived from an EMBL/GenBank/DDBJ whole genome shotgun (WGS) entry which is preliminary data.</text>
</comment>
<dbReference type="AlphaFoldDB" id="A0A562N3Z1"/>
<organism evidence="6 7">
    <name type="scientific">Mesorhizobium tianshanense</name>
    <dbReference type="NCBI Taxonomy" id="39844"/>
    <lineage>
        <taxon>Bacteria</taxon>
        <taxon>Pseudomonadati</taxon>
        <taxon>Pseudomonadota</taxon>
        <taxon>Alphaproteobacteria</taxon>
        <taxon>Hyphomicrobiales</taxon>
        <taxon>Phyllobacteriaceae</taxon>
        <taxon>Mesorhizobium</taxon>
    </lineage>
</organism>
<evidence type="ECO:0000259" key="5">
    <source>
        <dbReference type="Pfam" id="PF02826"/>
    </source>
</evidence>
<keyword evidence="1 3" id="KW-0560">Oxidoreductase</keyword>
<dbReference type="InterPro" id="IPR006140">
    <property type="entry name" value="D-isomer_DH_NAD-bd"/>
</dbReference>
<keyword evidence="2" id="KW-0520">NAD</keyword>
<dbReference type="EMBL" id="VLKT01000046">
    <property type="protein sequence ID" value="TWI26864.1"/>
    <property type="molecule type" value="Genomic_DNA"/>
</dbReference>
<dbReference type="InterPro" id="IPR036291">
    <property type="entry name" value="NAD(P)-bd_dom_sf"/>
</dbReference>
<accession>A0A562N3Z1</accession>
<keyword evidence="7" id="KW-1185">Reference proteome</keyword>
<evidence type="ECO:0000313" key="7">
    <source>
        <dbReference type="Proteomes" id="UP000317122"/>
    </source>
</evidence>
<feature type="domain" description="D-isomer specific 2-hydroxyacid dehydrogenase NAD-binding" evidence="5">
    <location>
        <begin position="117"/>
        <end position="286"/>
    </location>
</feature>
<dbReference type="Proteomes" id="UP000317122">
    <property type="component" value="Unassembled WGS sequence"/>
</dbReference>
<proteinExistence type="inferred from homology"/>
<dbReference type="GO" id="GO:0016616">
    <property type="term" value="F:oxidoreductase activity, acting on the CH-OH group of donors, NAD or NADP as acceptor"/>
    <property type="evidence" value="ECO:0007669"/>
    <property type="project" value="InterPro"/>
</dbReference>
<dbReference type="SUPFAM" id="SSF52283">
    <property type="entry name" value="Formate/glycerate dehydrogenase catalytic domain-like"/>
    <property type="match status" value="1"/>
</dbReference>
<evidence type="ECO:0000259" key="4">
    <source>
        <dbReference type="Pfam" id="PF00389"/>
    </source>
</evidence>
<dbReference type="PANTHER" id="PTHR43333">
    <property type="entry name" value="2-HACID_DH_C DOMAIN-CONTAINING PROTEIN"/>
    <property type="match status" value="1"/>
</dbReference>
<dbReference type="InterPro" id="IPR006139">
    <property type="entry name" value="D-isomer_2_OHA_DH_cat_dom"/>
</dbReference>
<name>A0A562N3Z1_9HYPH</name>
<reference evidence="6 7" key="1">
    <citation type="journal article" date="2015" name="Stand. Genomic Sci.">
        <title>Genomic Encyclopedia of Bacterial and Archaeal Type Strains, Phase III: the genomes of soil and plant-associated and newly described type strains.</title>
        <authorList>
            <person name="Whitman W.B."/>
            <person name="Woyke T."/>
            <person name="Klenk H.P."/>
            <person name="Zhou Y."/>
            <person name="Lilburn T.G."/>
            <person name="Beck B.J."/>
            <person name="De Vos P."/>
            <person name="Vandamme P."/>
            <person name="Eisen J.A."/>
            <person name="Garrity G."/>
            <person name="Hugenholtz P."/>
            <person name="Kyrpides N.C."/>
        </authorList>
    </citation>
    <scope>NUCLEOTIDE SEQUENCE [LARGE SCALE GENOMIC DNA]</scope>
    <source>
        <strain evidence="6 7">CGMCC 1.2546</strain>
    </source>
</reference>
<evidence type="ECO:0000256" key="2">
    <source>
        <dbReference type="ARBA" id="ARBA00023027"/>
    </source>
</evidence>
<gene>
    <name evidence="6" type="ORF">IQ26_05820</name>
</gene>
<dbReference type="SUPFAM" id="SSF51735">
    <property type="entry name" value="NAD(P)-binding Rossmann-fold domains"/>
    <property type="match status" value="1"/>
</dbReference>
<dbReference type="PANTHER" id="PTHR43333:SF1">
    <property type="entry name" value="D-ISOMER SPECIFIC 2-HYDROXYACID DEHYDROGENASE NAD-BINDING DOMAIN-CONTAINING PROTEIN"/>
    <property type="match status" value="1"/>
</dbReference>
<evidence type="ECO:0000256" key="1">
    <source>
        <dbReference type="ARBA" id="ARBA00023002"/>
    </source>
</evidence>
<dbReference type="Pfam" id="PF02826">
    <property type="entry name" value="2-Hacid_dh_C"/>
    <property type="match status" value="1"/>
</dbReference>
<comment type="similarity">
    <text evidence="3">Belongs to the D-isomer specific 2-hydroxyacid dehydrogenase family.</text>
</comment>
<protein>
    <submittedName>
        <fullName evidence="6">Phosphoglycerate dehydrogenase-like enzyme</fullName>
    </submittedName>
</protein>
<evidence type="ECO:0000313" key="6">
    <source>
        <dbReference type="EMBL" id="TWI26864.1"/>
    </source>
</evidence>
<dbReference type="Pfam" id="PF00389">
    <property type="entry name" value="2-Hacid_dh"/>
    <property type="match status" value="1"/>
</dbReference>
<dbReference type="CDD" id="cd05300">
    <property type="entry name" value="2-Hacid_dh_1"/>
    <property type="match status" value="1"/>
</dbReference>
<dbReference type="Gene3D" id="3.40.50.720">
    <property type="entry name" value="NAD(P)-binding Rossmann-like Domain"/>
    <property type="match status" value="2"/>
</dbReference>
<sequence length="323" mass="35634">MTSSTPAVGNAVTVLLYEFPEEYAQLVHKRFPSVRVLTAKDAASLDEQVSQADVLLAHRFPVEIFDKALRLRWFQCASAGIDTILPIRDRIGALIVTNVRGMHGEVIADYVMTGIAMMHWNLPQFLHDQSRKAWHPRALAPLAGQTLGVVGLGSIGTAIARRGKAFGMTVIGSKRDINEPVDGVDKLFPPESVAELLRLSDFVVLAVPHVPETVRLIGREQLRLMRRSAVLVNIARGSAVAESELIEALKAGTIAGAVLDVFEREPLAADSPLWTMSNVIVTPHIAGWMSDYDNRVLEIFNDNLERYLDKTPLRNVVDLNRGY</sequence>